<feature type="region of interest" description="Disordered" evidence="1">
    <location>
        <begin position="403"/>
        <end position="431"/>
    </location>
</feature>
<dbReference type="GO" id="GO:0006281">
    <property type="term" value="P:DNA repair"/>
    <property type="evidence" value="ECO:0007669"/>
    <property type="project" value="InterPro"/>
</dbReference>
<evidence type="ECO:0000313" key="3">
    <source>
        <dbReference type="Proteomes" id="UP001358614"/>
    </source>
</evidence>
<dbReference type="GO" id="GO:0003714">
    <property type="term" value="F:transcription corepressor activity"/>
    <property type="evidence" value="ECO:0007669"/>
    <property type="project" value="TreeGrafter"/>
</dbReference>
<reference evidence="2 3" key="1">
    <citation type="submission" date="2024-01" db="EMBL/GenBank/DDBJ databases">
        <title>Comparative genomics of Cryptococcus and Kwoniella reveals pathogenesis evolution and contrasting modes of karyotype evolution via chromosome fusion or intercentromeric recombination.</title>
        <authorList>
            <person name="Coelho M.A."/>
            <person name="David-Palma M."/>
            <person name="Shea T."/>
            <person name="Bowers K."/>
            <person name="McGinley-Smith S."/>
            <person name="Mohammad A.W."/>
            <person name="Gnirke A."/>
            <person name="Yurkov A.M."/>
            <person name="Nowrousian M."/>
            <person name="Sun S."/>
            <person name="Cuomo C.A."/>
            <person name="Heitman J."/>
        </authorList>
    </citation>
    <scope>NUCLEOTIDE SEQUENCE [LARGE SCALE GENOMIC DNA]</scope>
    <source>
        <strain evidence="2 3">PYCC6329</strain>
    </source>
</reference>
<gene>
    <name evidence="2" type="ORF">V865_005326</name>
</gene>
<dbReference type="RefSeq" id="XP_066085196.1">
    <property type="nucleotide sequence ID" value="XM_066229099.1"/>
</dbReference>
<proteinExistence type="predicted"/>
<dbReference type="AlphaFoldDB" id="A0AAX4KMQ0"/>
<evidence type="ECO:0000256" key="1">
    <source>
        <dbReference type="SAM" id="MobiDB-lite"/>
    </source>
</evidence>
<organism evidence="2 3">
    <name type="scientific">Kwoniella europaea PYCC6329</name>
    <dbReference type="NCBI Taxonomy" id="1423913"/>
    <lineage>
        <taxon>Eukaryota</taxon>
        <taxon>Fungi</taxon>
        <taxon>Dikarya</taxon>
        <taxon>Basidiomycota</taxon>
        <taxon>Agaricomycotina</taxon>
        <taxon>Tremellomycetes</taxon>
        <taxon>Tremellales</taxon>
        <taxon>Cryptococcaceae</taxon>
        <taxon>Kwoniella</taxon>
    </lineage>
</organism>
<keyword evidence="3" id="KW-1185">Reference proteome</keyword>
<feature type="region of interest" description="Disordered" evidence="1">
    <location>
        <begin position="1"/>
        <end position="32"/>
    </location>
</feature>
<protein>
    <recommendedName>
        <fullName evidence="4">SWR1-complex protein 4</fullName>
    </recommendedName>
</protein>
<dbReference type="KEGG" id="ker:91104127"/>
<dbReference type="GO" id="GO:0035267">
    <property type="term" value="C:NuA4 histone acetyltransferase complex"/>
    <property type="evidence" value="ECO:0007669"/>
    <property type="project" value="InterPro"/>
</dbReference>
<dbReference type="InterPro" id="IPR027109">
    <property type="entry name" value="Swc4/Dmap1"/>
</dbReference>
<dbReference type="GO" id="GO:0006338">
    <property type="term" value="P:chromatin remodeling"/>
    <property type="evidence" value="ECO:0007669"/>
    <property type="project" value="InterPro"/>
</dbReference>
<dbReference type="PANTHER" id="PTHR12855:SF10">
    <property type="entry name" value="DNA METHYLTRANSFERASE 1-ASSOCIATED PROTEIN 1"/>
    <property type="match status" value="1"/>
</dbReference>
<dbReference type="GeneID" id="91104127"/>
<feature type="compositionally biased region" description="Low complexity" evidence="1">
    <location>
        <begin position="414"/>
        <end position="425"/>
    </location>
</feature>
<evidence type="ECO:0008006" key="4">
    <source>
        <dbReference type="Google" id="ProtNLM"/>
    </source>
</evidence>
<dbReference type="Proteomes" id="UP001358614">
    <property type="component" value="Chromosome 1"/>
</dbReference>
<sequence length="431" mass="48131">MSSSDVRSILNLPQAGPSAPRRSTTANPAVKKPDGISRELYALIGDNAPSLAEAQASIAAVKYREKPSLKSKKIHWEWTPFSPAARQDNPVKLGHWARITDADPGASGELFSQPDIADSQSSTLGNSTFTAHRLWSIEIKDRYYTICRRLVRTRTAADPQAQQQLIHAYAFDKGEFPPHVNVADSSAREIKRKQYASELFHLTAAEIAEEEALYIEVKRMEQNERRYRADRDDLMRTIMGLDSGLVEFDQSNVEAIFGIDKNKKRKRAEEGEPAPPPPPPPKRHPKEQAAFDLAHCIYHLPPPPTNPHSSHLASKHPVHQPVHLRSTKIPPPKPNAAIRITELLNELGISAHKLVMPTRNNIEMFDSLLQAAGALIDMKRQVDRVEQELRTVKAQKEGLLPIIESRKARSESVTSTDTTTTTNNNRPSRGL</sequence>
<evidence type="ECO:0000313" key="2">
    <source>
        <dbReference type="EMBL" id="WWD07229.1"/>
    </source>
</evidence>
<dbReference type="EMBL" id="CP144089">
    <property type="protein sequence ID" value="WWD07229.1"/>
    <property type="molecule type" value="Genomic_DNA"/>
</dbReference>
<dbReference type="GO" id="GO:0000122">
    <property type="term" value="P:negative regulation of transcription by RNA polymerase II"/>
    <property type="evidence" value="ECO:0007669"/>
    <property type="project" value="TreeGrafter"/>
</dbReference>
<name>A0AAX4KMQ0_9TREE</name>
<dbReference type="PANTHER" id="PTHR12855">
    <property type="entry name" value="DNA METHYLTRANSFERASE 1-ASSOCIATED PROTEIN 1 FAMILY MEMBER"/>
    <property type="match status" value="1"/>
</dbReference>
<accession>A0AAX4KMQ0</accession>
<feature type="region of interest" description="Disordered" evidence="1">
    <location>
        <begin position="259"/>
        <end position="286"/>
    </location>
</feature>
<dbReference type="GO" id="GO:0000812">
    <property type="term" value="C:Swr1 complex"/>
    <property type="evidence" value="ECO:0007669"/>
    <property type="project" value="TreeGrafter"/>
</dbReference>
<feature type="region of interest" description="Disordered" evidence="1">
    <location>
        <begin position="299"/>
        <end position="334"/>
    </location>
</feature>